<dbReference type="Pfam" id="PF02811">
    <property type="entry name" value="PHP"/>
    <property type="match status" value="1"/>
</dbReference>
<organism evidence="2 3">
    <name type="scientific">Candidatus Thermofonsia Clade 1 bacterium</name>
    <dbReference type="NCBI Taxonomy" id="2364210"/>
    <lineage>
        <taxon>Bacteria</taxon>
        <taxon>Bacillati</taxon>
        <taxon>Chloroflexota</taxon>
        <taxon>Candidatus Thermofontia</taxon>
        <taxon>Candidatus Thermofonsia Clade 1</taxon>
    </lineage>
</organism>
<dbReference type="GO" id="GO:0004534">
    <property type="term" value="F:5'-3' RNA exonuclease activity"/>
    <property type="evidence" value="ECO:0007669"/>
    <property type="project" value="TreeGrafter"/>
</dbReference>
<dbReference type="Gene3D" id="1.10.150.650">
    <property type="match status" value="1"/>
</dbReference>
<name>A0A2M8PHJ3_9CHLR</name>
<accession>A0A2M8PHJ3</accession>
<dbReference type="Proteomes" id="UP000229681">
    <property type="component" value="Unassembled WGS sequence"/>
</dbReference>
<dbReference type="InterPro" id="IPR004013">
    <property type="entry name" value="PHP_dom"/>
</dbReference>
<evidence type="ECO:0000313" key="3">
    <source>
        <dbReference type="Proteomes" id="UP000229681"/>
    </source>
</evidence>
<dbReference type="SUPFAM" id="SSF89550">
    <property type="entry name" value="PHP domain-like"/>
    <property type="match status" value="1"/>
</dbReference>
<evidence type="ECO:0000259" key="1">
    <source>
        <dbReference type="SMART" id="SM00481"/>
    </source>
</evidence>
<proteinExistence type="predicted"/>
<dbReference type="InterPro" id="IPR003141">
    <property type="entry name" value="Pol/His_phosphatase_N"/>
</dbReference>
<feature type="domain" description="Polymerase/histidinol phosphatase N-terminal" evidence="1">
    <location>
        <begin position="3"/>
        <end position="68"/>
    </location>
</feature>
<dbReference type="SMART" id="SM00481">
    <property type="entry name" value="POLIIIAc"/>
    <property type="match status" value="1"/>
</dbReference>
<dbReference type="EMBL" id="PGTM01000019">
    <property type="protein sequence ID" value="PJF37001.1"/>
    <property type="molecule type" value="Genomic_DNA"/>
</dbReference>
<comment type="caution">
    <text evidence="2">The sequence shown here is derived from an EMBL/GenBank/DDBJ whole genome shotgun (WGS) entry which is preliminary data.</text>
</comment>
<dbReference type="PANTHER" id="PTHR42924:SF3">
    <property type="entry name" value="POLYMERASE_HISTIDINOL PHOSPHATASE N-TERMINAL DOMAIN-CONTAINING PROTEIN"/>
    <property type="match status" value="1"/>
</dbReference>
<dbReference type="PANTHER" id="PTHR42924">
    <property type="entry name" value="EXONUCLEASE"/>
    <property type="match status" value="1"/>
</dbReference>
<protein>
    <submittedName>
        <fullName evidence="2">Phosphatase</fullName>
    </submittedName>
</protein>
<dbReference type="AlphaFoldDB" id="A0A2M8PHJ3"/>
<dbReference type="Gene3D" id="3.20.20.140">
    <property type="entry name" value="Metal-dependent hydrolases"/>
    <property type="match status" value="1"/>
</dbReference>
<gene>
    <name evidence="2" type="ORF">CUN49_02495</name>
</gene>
<dbReference type="GO" id="GO:0035312">
    <property type="term" value="F:5'-3' DNA exonuclease activity"/>
    <property type="evidence" value="ECO:0007669"/>
    <property type="project" value="TreeGrafter"/>
</dbReference>
<dbReference type="InterPro" id="IPR052018">
    <property type="entry name" value="PHP_domain"/>
</dbReference>
<dbReference type="InterPro" id="IPR016195">
    <property type="entry name" value="Pol/histidinol_Pase-like"/>
</dbReference>
<evidence type="ECO:0000313" key="2">
    <source>
        <dbReference type="EMBL" id="PJF37001.1"/>
    </source>
</evidence>
<dbReference type="CDD" id="cd07438">
    <property type="entry name" value="PHP_HisPPase_AMP"/>
    <property type="match status" value="1"/>
</dbReference>
<reference evidence="2 3" key="1">
    <citation type="submission" date="2017-11" db="EMBL/GenBank/DDBJ databases">
        <title>Evolution of Phototrophy in the Chloroflexi Phylum Driven by Horizontal Gene Transfer.</title>
        <authorList>
            <person name="Ward L.M."/>
            <person name="Hemp J."/>
            <person name="Shih P.M."/>
            <person name="Mcglynn S.E."/>
            <person name="Fischer W."/>
        </authorList>
    </citation>
    <scope>NUCLEOTIDE SEQUENCE [LARGE SCALE GENOMIC DNA]</scope>
    <source>
        <strain evidence="2">JP3_13</strain>
    </source>
</reference>
<sequence length="277" mass="29583">MRVDLHLHSTASDGALTPAEVVQAALKHRLDAIALTDHDTVEGVIPAQQAAQGAPLRMIAGVELSAEEDGKERHVLGYAFDPSHAALNNLLARLKAGRIARIHAILEKLGRLGITVAPERVFALAQGGSVGRPHVARALVAQGVVSTVSEAFQRYLANGAAAFVPNARLSLEEAIAVIHQSGGVAVLAHPGRLADYRTLLTRLLPLGLDGVEVYYPDHGRALIRELRAFAFQHKLLITGGSDFHRRDATGSVRIGALGFPKDFDPIAAIEARAARYR</sequence>